<reference evidence="2" key="1">
    <citation type="journal article" date="2019" name="bioRxiv">
        <title>The Genome of the Zebra Mussel, Dreissena polymorpha: A Resource for Invasive Species Research.</title>
        <authorList>
            <person name="McCartney M.A."/>
            <person name="Auch B."/>
            <person name="Kono T."/>
            <person name="Mallez S."/>
            <person name="Zhang Y."/>
            <person name="Obille A."/>
            <person name="Becker A."/>
            <person name="Abrahante J.E."/>
            <person name="Garbe J."/>
            <person name="Badalamenti J.P."/>
            <person name="Herman A."/>
            <person name="Mangelson H."/>
            <person name="Liachko I."/>
            <person name="Sullivan S."/>
            <person name="Sone E.D."/>
            <person name="Koren S."/>
            <person name="Silverstein K.A.T."/>
            <person name="Beckman K.B."/>
            <person name="Gohl D.M."/>
        </authorList>
    </citation>
    <scope>NUCLEOTIDE SEQUENCE</scope>
    <source>
        <strain evidence="2">Duluth1</strain>
        <tissue evidence="2">Whole animal</tissue>
    </source>
</reference>
<dbReference type="AlphaFoldDB" id="A0A9D4MAF0"/>
<keyword evidence="1" id="KW-1133">Transmembrane helix</keyword>
<sequence>MEYKDSKCNAYDTYASDAELYPSLRPLVVPSAPELIRVEGTAQSYRLQKINEIQKEIAAERDKRANLSKKYHRTVRIVAGVDNALAVSPMVFGATGIGVLSTIIAAPVAIAMEGAALGLGLLSIVGGQTNKKLSMKAKKHEKIKTLVDAKLNTISDLISKALADDQISDEEYSLILSELDKFNQMKEEIRSKIRVGIDEETKQSLIAKGREDAILSFQNMFSKKRRTPLNQRITSKITFKITSKMTSLITSQITLKTTSKITSKITLKITSKITTKITSLITSQITLKITSKITSKITFLITS</sequence>
<evidence type="ECO:0000313" key="2">
    <source>
        <dbReference type="EMBL" id="KAH3872913.1"/>
    </source>
</evidence>
<keyword evidence="1" id="KW-0812">Transmembrane</keyword>
<organism evidence="2 3">
    <name type="scientific">Dreissena polymorpha</name>
    <name type="common">Zebra mussel</name>
    <name type="synonym">Mytilus polymorpha</name>
    <dbReference type="NCBI Taxonomy" id="45954"/>
    <lineage>
        <taxon>Eukaryota</taxon>
        <taxon>Metazoa</taxon>
        <taxon>Spiralia</taxon>
        <taxon>Lophotrochozoa</taxon>
        <taxon>Mollusca</taxon>
        <taxon>Bivalvia</taxon>
        <taxon>Autobranchia</taxon>
        <taxon>Heteroconchia</taxon>
        <taxon>Euheterodonta</taxon>
        <taxon>Imparidentia</taxon>
        <taxon>Neoheterodontei</taxon>
        <taxon>Myida</taxon>
        <taxon>Dreissenoidea</taxon>
        <taxon>Dreissenidae</taxon>
        <taxon>Dreissena</taxon>
    </lineage>
</organism>
<gene>
    <name evidence="2" type="ORF">DPMN_036136</name>
</gene>
<proteinExistence type="predicted"/>
<comment type="caution">
    <text evidence="2">The sequence shown here is derived from an EMBL/GenBank/DDBJ whole genome shotgun (WGS) entry which is preliminary data.</text>
</comment>
<protein>
    <submittedName>
        <fullName evidence="2">Uncharacterized protein</fullName>
    </submittedName>
</protein>
<keyword evidence="1" id="KW-0472">Membrane</keyword>
<keyword evidence="3" id="KW-1185">Reference proteome</keyword>
<feature type="transmembrane region" description="Helical" evidence="1">
    <location>
        <begin position="77"/>
        <end position="97"/>
    </location>
</feature>
<evidence type="ECO:0000313" key="3">
    <source>
        <dbReference type="Proteomes" id="UP000828390"/>
    </source>
</evidence>
<evidence type="ECO:0000256" key="1">
    <source>
        <dbReference type="SAM" id="Phobius"/>
    </source>
</evidence>
<accession>A0A9D4MAF0</accession>
<name>A0A9D4MAF0_DREPO</name>
<dbReference type="Proteomes" id="UP000828390">
    <property type="component" value="Unassembled WGS sequence"/>
</dbReference>
<dbReference type="EMBL" id="JAIWYP010000002">
    <property type="protein sequence ID" value="KAH3872913.1"/>
    <property type="molecule type" value="Genomic_DNA"/>
</dbReference>
<feature type="transmembrane region" description="Helical" evidence="1">
    <location>
        <begin position="103"/>
        <end position="126"/>
    </location>
</feature>
<reference evidence="2" key="2">
    <citation type="submission" date="2020-11" db="EMBL/GenBank/DDBJ databases">
        <authorList>
            <person name="McCartney M.A."/>
            <person name="Auch B."/>
            <person name="Kono T."/>
            <person name="Mallez S."/>
            <person name="Becker A."/>
            <person name="Gohl D.M."/>
            <person name="Silverstein K.A.T."/>
            <person name="Koren S."/>
            <person name="Bechman K.B."/>
            <person name="Herman A."/>
            <person name="Abrahante J.E."/>
            <person name="Garbe J."/>
        </authorList>
    </citation>
    <scope>NUCLEOTIDE SEQUENCE</scope>
    <source>
        <strain evidence="2">Duluth1</strain>
        <tissue evidence="2">Whole animal</tissue>
    </source>
</reference>